<feature type="region of interest" description="Disordered" evidence="1">
    <location>
        <begin position="158"/>
        <end position="194"/>
    </location>
</feature>
<dbReference type="RefSeq" id="WP_145718241.1">
    <property type="nucleotide sequence ID" value="NZ_BAAAFY010000002.1"/>
</dbReference>
<gene>
    <name evidence="3" type="ORF">LX66_4890</name>
</gene>
<accession>A0A562SV41</accession>
<feature type="domain" description="eCIS core" evidence="2">
    <location>
        <begin position="96"/>
        <end position="161"/>
    </location>
</feature>
<evidence type="ECO:0000259" key="2">
    <source>
        <dbReference type="Pfam" id="PF13699"/>
    </source>
</evidence>
<evidence type="ECO:0000313" key="4">
    <source>
        <dbReference type="Proteomes" id="UP000316778"/>
    </source>
</evidence>
<protein>
    <submittedName>
        <fullName evidence="3">Uncharacterized protein DUF4157</fullName>
    </submittedName>
</protein>
<name>A0A562SV41_CHIJA</name>
<reference evidence="3 4" key="1">
    <citation type="journal article" date="2013" name="Stand. Genomic Sci.">
        <title>Genomic Encyclopedia of Type Strains, Phase I: The one thousand microbial genomes (KMG-I) project.</title>
        <authorList>
            <person name="Kyrpides N.C."/>
            <person name="Woyke T."/>
            <person name="Eisen J.A."/>
            <person name="Garrity G."/>
            <person name="Lilburn T.G."/>
            <person name="Beck B.J."/>
            <person name="Whitman W.B."/>
            <person name="Hugenholtz P."/>
            <person name="Klenk H.P."/>
        </authorList>
    </citation>
    <scope>NUCLEOTIDE SEQUENCE [LARGE SCALE GENOMIC DNA]</scope>
    <source>
        <strain evidence="3 4">DSM 13484</strain>
    </source>
</reference>
<dbReference type="Proteomes" id="UP000316778">
    <property type="component" value="Unassembled WGS sequence"/>
</dbReference>
<evidence type="ECO:0000256" key="1">
    <source>
        <dbReference type="SAM" id="MobiDB-lite"/>
    </source>
</evidence>
<dbReference type="OrthoDB" id="292792at2"/>
<dbReference type="AlphaFoldDB" id="A0A562SV41"/>
<comment type="caution">
    <text evidence="3">The sequence shown here is derived from an EMBL/GenBank/DDBJ whole genome shotgun (WGS) entry which is preliminary data.</text>
</comment>
<dbReference type="EMBL" id="VLLG01000005">
    <property type="protein sequence ID" value="TWI84520.1"/>
    <property type="molecule type" value="Genomic_DNA"/>
</dbReference>
<feature type="region of interest" description="Disordered" evidence="1">
    <location>
        <begin position="1"/>
        <end position="105"/>
    </location>
</feature>
<feature type="compositionally biased region" description="Polar residues" evidence="1">
    <location>
        <begin position="158"/>
        <end position="169"/>
    </location>
</feature>
<feature type="compositionally biased region" description="Polar residues" evidence="1">
    <location>
        <begin position="1"/>
        <end position="16"/>
    </location>
</feature>
<organism evidence="3 4">
    <name type="scientific">Chitinophaga japonensis</name>
    <name type="common">Flexibacter japonensis</name>
    <dbReference type="NCBI Taxonomy" id="104662"/>
    <lineage>
        <taxon>Bacteria</taxon>
        <taxon>Pseudomonadati</taxon>
        <taxon>Bacteroidota</taxon>
        <taxon>Chitinophagia</taxon>
        <taxon>Chitinophagales</taxon>
        <taxon>Chitinophagaceae</taxon>
        <taxon>Chitinophaga</taxon>
    </lineage>
</organism>
<dbReference type="Pfam" id="PF13699">
    <property type="entry name" value="eCIS_core"/>
    <property type="match status" value="1"/>
</dbReference>
<sequence>MFTQTPSKEQLSSSSRAVAGEGTSAISLPAGPLQMKGAKDEELLQGKFTTQLQTPEEEEKKPAQGKFVLQRAGLPEEEKPVQGKFTIQPKANNTGMPDNLKAGVENLSGMDMSDVKVHYNSDKPAQLSALAYAQGSDIHVGPGQEQHLPHEAWHVVQQRQGRVQPTMQLKESVPVNDDPGLEREADVMGAKAMQ</sequence>
<keyword evidence="4" id="KW-1185">Reference proteome</keyword>
<dbReference type="InterPro" id="IPR025295">
    <property type="entry name" value="eCIS_core_dom"/>
</dbReference>
<proteinExistence type="predicted"/>
<evidence type="ECO:0000313" key="3">
    <source>
        <dbReference type="EMBL" id="TWI84520.1"/>
    </source>
</evidence>